<protein>
    <submittedName>
        <fullName evidence="1">Uncharacterized protein</fullName>
    </submittedName>
</protein>
<dbReference type="Proteomes" id="UP000005801">
    <property type="component" value="Unassembled WGS sequence"/>
</dbReference>
<keyword evidence="2" id="KW-1185">Reference proteome</keyword>
<accession>A6G2H3</accession>
<comment type="caution">
    <text evidence="1">The sequence shown here is derived from an EMBL/GenBank/DDBJ whole genome shotgun (WGS) entry which is preliminary data.</text>
</comment>
<sequence length="21" mass="2399">MLYEIARDPELSKSYAVAREG</sequence>
<gene>
    <name evidence="1" type="ORF">PPSIR1_22751</name>
</gene>
<organism evidence="1 2">
    <name type="scientific">Plesiocystis pacifica SIR-1</name>
    <dbReference type="NCBI Taxonomy" id="391625"/>
    <lineage>
        <taxon>Bacteria</taxon>
        <taxon>Pseudomonadati</taxon>
        <taxon>Myxococcota</taxon>
        <taxon>Polyangia</taxon>
        <taxon>Nannocystales</taxon>
        <taxon>Nannocystaceae</taxon>
        <taxon>Plesiocystis</taxon>
    </lineage>
</organism>
<reference evidence="1 2" key="1">
    <citation type="submission" date="2007-06" db="EMBL/GenBank/DDBJ databases">
        <authorList>
            <person name="Shimkets L."/>
            <person name="Ferriera S."/>
            <person name="Johnson J."/>
            <person name="Kravitz S."/>
            <person name="Beeson K."/>
            <person name="Sutton G."/>
            <person name="Rogers Y.-H."/>
            <person name="Friedman R."/>
            <person name="Frazier M."/>
            <person name="Venter J.C."/>
        </authorList>
    </citation>
    <scope>NUCLEOTIDE SEQUENCE [LARGE SCALE GENOMIC DNA]</scope>
    <source>
        <strain evidence="1 2">SIR-1</strain>
    </source>
</reference>
<evidence type="ECO:0000313" key="2">
    <source>
        <dbReference type="Proteomes" id="UP000005801"/>
    </source>
</evidence>
<evidence type="ECO:0000313" key="1">
    <source>
        <dbReference type="EMBL" id="EDM79910.1"/>
    </source>
</evidence>
<name>A6G2H3_9BACT</name>
<proteinExistence type="predicted"/>
<dbReference type="STRING" id="391625.PPSIR1_22751"/>
<dbReference type="AlphaFoldDB" id="A6G2H3"/>
<dbReference type="EMBL" id="ABCS01000015">
    <property type="protein sequence ID" value="EDM79910.1"/>
    <property type="molecule type" value="Genomic_DNA"/>
</dbReference>